<dbReference type="Proteomes" id="UP000515154">
    <property type="component" value="Linkage group LG21"/>
</dbReference>
<keyword evidence="3 8" id="KW-1133">Transmembrane helix</keyword>
<evidence type="ECO:0000256" key="3">
    <source>
        <dbReference type="ARBA" id="ARBA00022989"/>
    </source>
</evidence>
<dbReference type="SUPFAM" id="SSF81321">
    <property type="entry name" value="Family A G protein-coupled receptor-like"/>
    <property type="match status" value="1"/>
</dbReference>
<comment type="subcellular location">
    <subcellularLocation>
        <location evidence="1">Membrane</location>
        <topology evidence="1">Multi-pass membrane protein</topology>
    </subcellularLocation>
</comment>
<dbReference type="InterPro" id="IPR000276">
    <property type="entry name" value="GPCR_Rhodpsn"/>
</dbReference>
<dbReference type="Pfam" id="PF00001">
    <property type="entry name" value="7tm_1"/>
    <property type="match status" value="1"/>
</dbReference>
<feature type="transmembrane region" description="Helical" evidence="8">
    <location>
        <begin position="90"/>
        <end position="114"/>
    </location>
</feature>
<evidence type="ECO:0000256" key="5">
    <source>
        <dbReference type="ARBA" id="ARBA00023136"/>
    </source>
</evidence>
<evidence type="ECO:0000256" key="8">
    <source>
        <dbReference type="SAM" id="Phobius"/>
    </source>
</evidence>
<gene>
    <name evidence="11" type="primary">LOC115222754</name>
</gene>
<evidence type="ECO:0000256" key="2">
    <source>
        <dbReference type="ARBA" id="ARBA00022692"/>
    </source>
</evidence>
<dbReference type="AlphaFoldDB" id="A0A7E6FJQ8"/>
<evidence type="ECO:0000313" key="11">
    <source>
        <dbReference type="RefSeq" id="XP_036367843.1"/>
    </source>
</evidence>
<evidence type="ECO:0000256" key="6">
    <source>
        <dbReference type="ARBA" id="ARBA00023170"/>
    </source>
</evidence>
<dbReference type="GO" id="GO:0008188">
    <property type="term" value="F:neuropeptide receptor activity"/>
    <property type="evidence" value="ECO:0007669"/>
    <property type="project" value="TreeGrafter"/>
</dbReference>
<dbReference type="PRINTS" id="PR00237">
    <property type="entry name" value="GPCRRHODOPSN"/>
</dbReference>
<dbReference type="GO" id="GO:0005886">
    <property type="term" value="C:plasma membrane"/>
    <property type="evidence" value="ECO:0007669"/>
    <property type="project" value="TreeGrafter"/>
</dbReference>
<dbReference type="PANTHER" id="PTHR24238:SF57">
    <property type="entry name" value="G-PROTEIN COUPLED RECEPTOR 83"/>
    <property type="match status" value="1"/>
</dbReference>
<keyword evidence="4" id="KW-0297">G-protein coupled receptor</keyword>
<keyword evidence="6" id="KW-0675">Receptor</keyword>
<feature type="transmembrane region" description="Helical" evidence="8">
    <location>
        <begin position="12"/>
        <end position="34"/>
    </location>
</feature>
<dbReference type="KEGG" id="osn:115222754"/>
<dbReference type="RefSeq" id="XP_036367843.1">
    <property type="nucleotide sequence ID" value="XM_036511950.1"/>
</dbReference>
<feature type="transmembrane region" description="Helical" evidence="8">
    <location>
        <begin position="126"/>
        <end position="147"/>
    </location>
</feature>
<feature type="transmembrane region" description="Helical" evidence="8">
    <location>
        <begin position="46"/>
        <end position="70"/>
    </location>
</feature>
<dbReference type="PROSITE" id="PS50262">
    <property type="entry name" value="G_PROTEIN_RECEP_F1_2"/>
    <property type="match status" value="1"/>
</dbReference>
<dbReference type="InterPro" id="IPR017452">
    <property type="entry name" value="GPCR_Rhodpsn_7TM"/>
</dbReference>
<dbReference type="PANTHER" id="PTHR24238">
    <property type="entry name" value="G-PROTEIN COUPLED RECEPTOR"/>
    <property type="match status" value="1"/>
</dbReference>
<dbReference type="Gene3D" id="1.20.1070.10">
    <property type="entry name" value="Rhodopsin 7-helix transmembrane proteins"/>
    <property type="match status" value="1"/>
</dbReference>
<keyword evidence="7" id="KW-0807">Transducer</keyword>
<feature type="transmembrane region" description="Helical" evidence="8">
    <location>
        <begin position="172"/>
        <end position="196"/>
    </location>
</feature>
<evidence type="ECO:0000256" key="7">
    <source>
        <dbReference type="ARBA" id="ARBA00023224"/>
    </source>
</evidence>
<sequence length="254" mass="29237">MFLPRLEQNFLTVLYSLTTFVSISGNILSIIVFAKGKKCKTDIKPYLLNLAVADLIMGIFWYPFIFILIFKNELASHPVFCTLVSYLQSFSVNMSSFMNVAIGVDRLIAVLFPLKYRITTSRSRPTIALIWLLSAATSSVPLFFIRIEKVNQGGKNHVICISDWENSSHYFIYVWVMSICTSFLPFTMLTVTYAILANFLWKRITPGNENQIRDQLATRAKIKDDLKELLKKARSFPCIRSTNDRRRLNYGEEK</sequence>
<evidence type="ECO:0000313" key="10">
    <source>
        <dbReference type="Proteomes" id="UP000515154"/>
    </source>
</evidence>
<protein>
    <submittedName>
        <fullName evidence="11">Tachykinin-like peptides receptor 86C isoform X1</fullName>
    </submittedName>
</protein>
<keyword evidence="2 8" id="KW-0812">Transmembrane</keyword>
<evidence type="ECO:0000256" key="1">
    <source>
        <dbReference type="ARBA" id="ARBA00004141"/>
    </source>
</evidence>
<feature type="domain" description="G-protein coupled receptors family 1 profile" evidence="9">
    <location>
        <begin position="25"/>
        <end position="254"/>
    </location>
</feature>
<evidence type="ECO:0000256" key="4">
    <source>
        <dbReference type="ARBA" id="ARBA00023040"/>
    </source>
</evidence>
<keyword evidence="10" id="KW-1185">Reference proteome</keyword>
<reference evidence="11" key="1">
    <citation type="submission" date="2025-08" db="UniProtKB">
        <authorList>
            <consortium name="RefSeq"/>
        </authorList>
    </citation>
    <scope>IDENTIFICATION</scope>
</reference>
<accession>A0A7E6FJQ8</accession>
<keyword evidence="5 8" id="KW-0472">Membrane</keyword>
<proteinExistence type="predicted"/>
<name>A0A7E6FJQ8_9MOLL</name>
<organism evidence="10 11">
    <name type="scientific">Octopus sinensis</name>
    <name type="common">East Asian common octopus</name>
    <dbReference type="NCBI Taxonomy" id="2607531"/>
    <lineage>
        <taxon>Eukaryota</taxon>
        <taxon>Metazoa</taxon>
        <taxon>Spiralia</taxon>
        <taxon>Lophotrochozoa</taxon>
        <taxon>Mollusca</taxon>
        <taxon>Cephalopoda</taxon>
        <taxon>Coleoidea</taxon>
        <taxon>Octopodiformes</taxon>
        <taxon>Octopoda</taxon>
        <taxon>Incirrata</taxon>
        <taxon>Octopodidae</taxon>
        <taxon>Octopus</taxon>
    </lineage>
</organism>
<evidence type="ECO:0000259" key="9">
    <source>
        <dbReference type="PROSITE" id="PS50262"/>
    </source>
</evidence>